<reference evidence="1 3" key="1">
    <citation type="submission" date="2024-02" db="EMBL/GenBank/DDBJ databases">
        <authorList>
            <person name="Chen Y."/>
            <person name="Shah S."/>
            <person name="Dougan E. K."/>
            <person name="Thang M."/>
            <person name="Chan C."/>
        </authorList>
    </citation>
    <scope>NUCLEOTIDE SEQUENCE [LARGE SCALE GENOMIC DNA]</scope>
</reference>
<evidence type="ECO:0000313" key="1">
    <source>
        <dbReference type="EMBL" id="CAK9064119.1"/>
    </source>
</evidence>
<dbReference type="Proteomes" id="UP001642484">
    <property type="component" value="Unassembled WGS sequence"/>
</dbReference>
<sequence>MDATQLEWAIPIFAFGDEGTALRKTNAMVLGWEPILGQGTQLNVDDGVHEGEDWLQLLNFVGSTWRTRLLYACMHSKVYRKKPDRLEALMTEWAADLHRLQREGLRVQYGAGEVTVRLICLGFKGDLPALRKCGNLTRHFLRETVPHGPGMCHLCMANTSCCPAWHTWDWTETLGDDVFLPPFAAGQESAMTRDIHGGLAKARFWLPDPFHTFHKGVHAELAGSAIVVLLDFNYYEGGKFEDRLLRVHHDLADFAKNSKPKNWFKGADTTIVLKWLHLKFLEVCMDHPSSDYLQEICKCLERSNAFFSLLYRSKLWLSKREGRAAKNAGLEMLAAYKRCAAFAHDLGVPRFKLQPKLHFAMHIVLSLKEMPCLNVLAHACQQNEDFINKISWLCRRVSQQNLHKNVLLQYLVSVAQHW</sequence>
<comment type="caution">
    <text evidence="1">The sequence shown here is derived from an EMBL/GenBank/DDBJ whole genome shotgun (WGS) entry which is preliminary data.</text>
</comment>
<gene>
    <name evidence="1" type="ORF">CCMP2556_LOCUS31492</name>
    <name evidence="2" type="ORF">CCMP2556_LOCUS31535</name>
</gene>
<dbReference type="EMBL" id="CAXAMN010021862">
    <property type="protein sequence ID" value="CAK9064119.1"/>
    <property type="molecule type" value="Genomic_DNA"/>
</dbReference>
<evidence type="ECO:0000313" key="3">
    <source>
        <dbReference type="Proteomes" id="UP001642484"/>
    </source>
</evidence>
<name>A0ABP0NNW8_9DINO</name>
<organism evidence="1 3">
    <name type="scientific">Durusdinium trenchii</name>
    <dbReference type="NCBI Taxonomy" id="1381693"/>
    <lineage>
        <taxon>Eukaryota</taxon>
        <taxon>Sar</taxon>
        <taxon>Alveolata</taxon>
        <taxon>Dinophyceae</taxon>
        <taxon>Suessiales</taxon>
        <taxon>Symbiodiniaceae</taxon>
        <taxon>Durusdinium</taxon>
    </lineage>
</organism>
<keyword evidence="3" id="KW-1185">Reference proteome</keyword>
<accession>A0ABP0NNW8</accession>
<proteinExistence type="predicted"/>
<dbReference type="EMBL" id="CAXAMN010021873">
    <property type="protein sequence ID" value="CAK9064194.1"/>
    <property type="molecule type" value="Genomic_DNA"/>
</dbReference>
<evidence type="ECO:0000313" key="2">
    <source>
        <dbReference type="EMBL" id="CAK9064194.1"/>
    </source>
</evidence>
<protein>
    <submittedName>
        <fullName evidence="1">Uncharacterized protein</fullName>
    </submittedName>
</protein>